<dbReference type="GO" id="GO:0006281">
    <property type="term" value="P:DNA repair"/>
    <property type="evidence" value="ECO:0007669"/>
    <property type="project" value="UniProtKB-UniRule"/>
</dbReference>
<sequence length="424" mass="47773">MEKIIFHIDVNSAFLSWEAVYRLKHLGATEDLRNQISAVGGDVTMRHGIILAKSIRAKKFGINTGESIMEAKQKCPEIILVPPNYGLYEKSSAAFMKILKEYTPEVEQYSIDEAFMDMTGTRGLWGEPVVVANMIKDRIYRELGFTVNIGVSSNKLLAKMAGDLKKPNLVHTLFPSEIERKMWPLPVSDLFFVGRATTKKLFNLGIKTIGGLANTDVGILRSHMKSHGEVVWAFANGYDFSYVVSESKAPAQKGYGNSTTIPYDVSTKRDAYIVLLALAETVSARLRKANVQAEVISVGIKDYVFNYMSHQTVLMSSTNITKEIHKIACKLFNEAWNGIPIRHLGIHTSRLTDYDFARQINMFDSEDYEKLEYADLMVDVIREKYGIDSIKRAVFLRSPIDHMSGGISREKRDVDYSKLKIDNA</sequence>
<dbReference type="SUPFAM" id="SSF100879">
    <property type="entry name" value="Lesion bypass DNA polymerase (Y-family), little finger domain"/>
    <property type="match status" value="1"/>
</dbReference>
<evidence type="ECO:0000256" key="4">
    <source>
        <dbReference type="ARBA" id="ARBA00022763"/>
    </source>
</evidence>
<dbReference type="GO" id="GO:0042276">
    <property type="term" value="P:error-prone translesion synthesis"/>
    <property type="evidence" value="ECO:0007669"/>
    <property type="project" value="TreeGrafter"/>
</dbReference>
<dbReference type="GO" id="GO:0000287">
    <property type="term" value="F:magnesium ion binding"/>
    <property type="evidence" value="ECO:0007669"/>
    <property type="project" value="UniProtKB-UniRule"/>
</dbReference>
<dbReference type="InterPro" id="IPR043128">
    <property type="entry name" value="Rev_trsase/Diguanyl_cyclase"/>
</dbReference>
<dbReference type="PANTHER" id="PTHR11076">
    <property type="entry name" value="DNA REPAIR POLYMERASE UMUC / TRANSFERASE FAMILY MEMBER"/>
    <property type="match status" value="1"/>
</dbReference>
<feature type="domain" description="UmuC" evidence="7">
    <location>
        <begin position="5"/>
        <end position="194"/>
    </location>
</feature>
<dbReference type="EMBL" id="AP023368">
    <property type="protein sequence ID" value="BCJ99372.1"/>
    <property type="molecule type" value="Genomic_DNA"/>
</dbReference>
<gene>
    <name evidence="6" type="primary">dinB</name>
    <name evidence="8" type="ORF">bsdcttw_24130</name>
</gene>
<comment type="subunit">
    <text evidence="6">Monomer.</text>
</comment>
<comment type="similarity">
    <text evidence="1 6">Belongs to the DNA polymerase type-Y family.</text>
</comment>
<dbReference type="Proteomes" id="UP000515703">
    <property type="component" value="Chromosome"/>
</dbReference>
<feature type="site" description="Substrate discrimination" evidence="6">
    <location>
        <position position="14"/>
    </location>
</feature>
<evidence type="ECO:0000259" key="7">
    <source>
        <dbReference type="PROSITE" id="PS50173"/>
    </source>
</evidence>
<dbReference type="AlphaFoldDB" id="A0A7I8DM26"/>
<keyword evidence="6" id="KW-0963">Cytoplasm</keyword>
<feature type="binding site" evidence="6">
    <location>
        <position position="9"/>
    </location>
    <ligand>
        <name>Mg(2+)</name>
        <dbReference type="ChEBI" id="CHEBI:18420"/>
    </ligand>
</feature>
<dbReference type="InterPro" id="IPR043502">
    <property type="entry name" value="DNA/RNA_pol_sf"/>
</dbReference>
<dbReference type="RefSeq" id="WP_185255149.1">
    <property type="nucleotide sequence ID" value="NZ_AP023368.1"/>
</dbReference>
<dbReference type="PANTHER" id="PTHR11076:SF35">
    <property type="entry name" value="DNA REPAIR PROTEIN HOMOLOG YOBH"/>
    <property type="match status" value="1"/>
</dbReference>
<comment type="function">
    <text evidence="6">Poorly processive, error-prone DNA polymerase involved in untargeted mutagenesis. Copies undamaged DNA at stalled replication forks, which arise in vivo from mismatched or misaligned primer ends. These misaligned primers can be extended by PolIV. Exhibits no 3'-5' exonuclease (proofreading) activity. May be involved in translesional synthesis, in conjunction with the beta clamp from PolIII.</text>
</comment>
<accession>A0A7I8DM26</accession>
<dbReference type="InterPro" id="IPR001126">
    <property type="entry name" value="UmuC"/>
</dbReference>
<dbReference type="InterPro" id="IPR017961">
    <property type="entry name" value="DNA_pol_Y-fam_little_finger"/>
</dbReference>
<comment type="cofactor">
    <cofactor evidence="6">
        <name>Mg(2+)</name>
        <dbReference type="ChEBI" id="CHEBI:18420"/>
    </cofactor>
    <text evidence="6">Binds 2 magnesium ions per subunit.</text>
</comment>
<dbReference type="InterPro" id="IPR024728">
    <property type="entry name" value="PolY_HhH_motif"/>
</dbReference>
<dbReference type="GO" id="GO:0006261">
    <property type="term" value="P:DNA-templated DNA replication"/>
    <property type="evidence" value="ECO:0007669"/>
    <property type="project" value="UniProtKB-UniRule"/>
</dbReference>
<dbReference type="GO" id="GO:0005829">
    <property type="term" value="C:cytosol"/>
    <property type="evidence" value="ECO:0007669"/>
    <property type="project" value="TreeGrafter"/>
</dbReference>
<protein>
    <recommendedName>
        <fullName evidence="6">DNA polymerase IV</fullName>
        <shortName evidence="6">Pol IV</shortName>
        <ecNumber evidence="6">2.7.7.7</ecNumber>
    </recommendedName>
</protein>
<dbReference type="Gene3D" id="3.30.1490.100">
    <property type="entry name" value="DNA polymerase, Y-family, little finger domain"/>
    <property type="match status" value="1"/>
</dbReference>
<reference evidence="8 9" key="1">
    <citation type="submission" date="2020-08" db="EMBL/GenBank/DDBJ databases">
        <title>Draft genome sequencing of an Anaerocolumna strain isolated from anoxic soil subjected to BSD treatment.</title>
        <authorList>
            <person name="Uek A."/>
            <person name="Tonouchi A."/>
        </authorList>
    </citation>
    <scope>NUCLEOTIDE SEQUENCE [LARGE SCALE GENOMIC DNA]</scope>
    <source>
        <strain evidence="8 9">CTTW</strain>
    </source>
</reference>
<dbReference type="KEGG" id="acht:bsdcttw_24130"/>
<dbReference type="InterPro" id="IPR036775">
    <property type="entry name" value="DNA_pol_Y-fam_lit_finger_sf"/>
</dbReference>
<dbReference type="Pfam" id="PF11798">
    <property type="entry name" value="IMS_HHH"/>
    <property type="match status" value="1"/>
</dbReference>
<dbReference type="Gene3D" id="1.10.150.20">
    <property type="entry name" value="5' to 3' exonuclease, C-terminal subdomain"/>
    <property type="match status" value="1"/>
</dbReference>
<dbReference type="HAMAP" id="MF_01113">
    <property type="entry name" value="DNApol_IV"/>
    <property type="match status" value="1"/>
</dbReference>
<dbReference type="GO" id="GO:0003684">
    <property type="term" value="F:damaged DNA binding"/>
    <property type="evidence" value="ECO:0007669"/>
    <property type="project" value="InterPro"/>
</dbReference>
<keyword evidence="6" id="KW-0238">DNA-binding</keyword>
<dbReference type="Gene3D" id="3.40.1170.60">
    <property type="match status" value="1"/>
</dbReference>
<feature type="binding site" evidence="6">
    <location>
        <position position="112"/>
    </location>
    <ligand>
        <name>Mg(2+)</name>
        <dbReference type="ChEBI" id="CHEBI:18420"/>
    </ligand>
</feature>
<keyword evidence="9" id="KW-1185">Reference proteome</keyword>
<dbReference type="GO" id="GO:0003887">
    <property type="term" value="F:DNA-directed DNA polymerase activity"/>
    <property type="evidence" value="ECO:0007669"/>
    <property type="project" value="UniProtKB-UniRule"/>
</dbReference>
<keyword evidence="6" id="KW-0479">Metal-binding</keyword>
<dbReference type="InterPro" id="IPR050116">
    <property type="entry name" value="DNA_polymerase-Y"/>
</dbReference>
<dbReference type="PROSITE" id="PS50173">
    <property type="entry name" value="UMUC"/>
    <property type="match status" value="1"/>
</dbReference>
<keyword evidence="5 6" id="KW-0239">DNA-directed DNA polymerase</keyword>
<keyword evidence="6" id="KW-0460">Magnesium</keyword>
<dbReference type="GO" id="GO:0009432">
    <property type="term" value="P:SOS response"/>
    <property type="evidence" value="ECO:0007669"/>
    <property type="project" value="TreeGrafter"/>
</dbReference>
<name>A0A7I8DM26_9FIRM</name>
<dbReference type="Pfam" id="PF00817">
    <property type="entry name" value="IMS"/>
    <property type="match status" value="1"/>
</dbReference>
<comment type="catalytic activity">
    <reaction evidence="6">
        <text>DNA(n) + a 2'-deoxyribonucleoside 5'-triphosphate = DNA(n+1) + diphosphate</text>
        <dbReference type="Rhea" id="RHEA:22508"/>
        <dbReference type="Rhea" id="RHEA-COMP:17339"/>
        <dbReference type="Rhea" id="RHEA-COMP:17340"/>
        <dbReference type="ChEBI" id="CHEBI:33019"/>
        <dbReference type="ChEBI" id="CHEBI:61560"/>
        <dbReference type="ChEBI" id="CHEBI:173112"/>
        <dbReference type="EC" id="2.7.7.7"/>
    </reaction>
</comment>
<evidence type="ECO:0000313" key="8">
    <source>
        <dbReference type="EMBL" id="BCJ99372.1"/>
    </source>
</evidence>
<evidence type="ECO:0000313" key="9">
    <source>
        <dbReference type="Proteomes" id="UP000515703"/>
    </source>
</evidence>
<keyword evidence="6" id="KW-0808">Transferase</keyword>
<keyword evidence="2 6" id="KW-0515">Mutator protein</keyword>
<reference evidence="8 9" key="2">
    <citation type="submission" date="2020-08" db="EMBL/GenBank/DDBJ databases">
        <authorList>
            <person name="Ueki A."/>
            <person name="Tonouchi A."/>
        </authorList>
    </citation>
    <scope>NUCLEOTIDE SEQUENCE [LARGE SCALE GENOMIC DNA]</scope>
    <source>
        <strain evidence="8 9">CTTW</strain>
    </source>
</reference>
<dbReference type="SUPFAM" id="SSF56672">
    <property type="entry name" value="DNA/RNA polymerases"/>
    <property type="match status" value="1"/>
</dbReference>
<feature type="active site" evidence="6">
    <location>
        <position position="113"/>
    </location>
</feature>
<proteinExistence type="inferred from homology"/>
<dbReference type="EC" id="2.7.7.7" evidence="6"/>
<evidence type="ECO:0000256" key="2">
    <source>
        <dbReference type="ARBA" id="ARBA00022457"/>
    </source>
</evidence>
<evidence type="ECO:0000256" key="3">
    <source>
        <dbReference type="ARBA" id="ARBA00022695"/>
    </source>
</evidence>
<dbReference type="Pfam" id="PF11799">
    <property type="entry name" value="IMS_C"/>
    <property type="match status" value="1"/>
</dbReference>
<organism evidence="8 9">
    <name type="scientific">Anaerocolumna chitinilytica</name>
    <dbReference type="NCBI Taxonomy" id="1727145"/>
    <lineage>
        <taxon>Bacteria</taxon>
        <taxon>Bacillati</taxon>
        <taxon>Bacillota</taxon>
        <taxon>Clostridia</taxon>
        <taxon>Lachnospirales</taxon>
        <taxon>Lachnospiraceae</taxon>
        <taxon>Anaerocolumna</taxon>
    </lineage>
</organism>
<dbReference type="CDD" id="cd03586">
    <property type="entry name" value="PolY_Pol_IV_kappa"/>
    <property type="match status" value="1"/>
</dbReference>
<keyword evidence="6" id="KW-0234">DNA repair</keyword>
<evidence type="ECO:0000256" key="1">
    <source>
        <dbReference type="ARBA" id="ARBA00010945"/>
    </source>
</evidence>
<evidence type="ECO:0000256" key="6">
    <source>
        <dbReference type="HAMAP-Rule" id="MF_01113"/>
    </source>
</evidence>
<dbReference type="InterPro" id="IPR022880">
    <property type="entry name" value="DNApol_IV"/>
</dbReference>
<keyword evidence="3 6" id="KW-0548">Nucleotidyltransferase</keyword>
<keyword evidence="6" id="KW-0235">DNA replication</keyword>
<comment type="subcellular location">
    <subcellularLocation>
        <location evidence="6">Cytoplasm</location>
    </subcellularLocation>
</comment>
<dbReference type="Gene3D" id="3.30.70.270">
    <property type="match status" value="1"/>
</dbReference>
<evidence type="ECO:0000256" key="5">
    <source>
        <dbReference type="ARBA" id="ARBA00022932"/>
    </source>
</evidence>
<keyword evidence="4 6" id="KW-0227">DNA damage</keyword>